<feature type="transmembrane region" description="Helical" evidence="12">
    <location>
        <begin position="58"/>
        <end position="76"/>
    </location>
</feature>
<evidence type="ECO:0000256" key="6">
    <source>
        <dbReference type="ARBA" id="ARBA00022989"/>
    </source>
</evidence>
<dbReference type="Gene3D" id="3.10.580.10">
    <property type="entry name" value="CBS-domain"/>
    <property type="match status" value="1"/>
</dbReference>
<dbReference type="SMART" id="SM01091">
    <property type="entry name" value="CorC_HlyC"/>
    <property type="match status" value="1"/>
</dbReference>
<evidence type="ECO:0000313" key="15">
    <source>
        <dbReference type="EMBL" id="MBP2368034.1"/>
    </source>
</evidence>
<evidence type="ECO:0000256" key="12">
    <source>
        <dbReference type="SAM" id="Phobius"/>
    </source>
</evidence>
<dbReference type="InterPro" id="IPR044751">
    <property type="entry name" value="Ion_transp-like_CBS"/>
</dbReference>
<evidence type="ECO:0000256" key="3">
    <source>
        <dbReference type="ARBA" id="ARBA00022475"/>
    </source>
</evidence>
<dbReference type="RefSeq" id="WP_210028249.1">
    <property type="nucleotide sequence ID" value="NZ_JAGINU010000001.1"/>
</dbReference>
<dbReference type="InterPro" id="IPR051676">
    <property type="entry name" value="UPF0053_domain"/>
</dbReference>
<evidence type="ECO:0000259" key="14">
    <source>
        <dbReference type="PROSITE" id="PS51846"/>
    </source>
</evidence>
<feature type="domain" description="CBS" evidence="13">
    <location>
        <begin position="292"/>
        <end position="349"/>
    </location>
</feature>
<feature type="transmembrane region" description="Helical" evidence="12">
    <location>
        <begin position="96"/>
        <end position="122"/>
    </location>
</feature>
<proteinExistence type="inferred from homology"/>
<evidence type="ECO:0000256" key="10">
    <source>
        <dbReference type="PROSITE-ProRule" id="PRU01193"/>
    </source>
</evidence>
<dbReference type="InterPro" id="IPR005170">
    <property type="entry name" value="Transptr-assoc_dom"/>
</dbReference>
<dbReference type="Pfam" id="PF01595">
    <property type="entry name" value="CNNM"/>
    <property type="match status" value="1"/>
</dbReference>
<dbReference type="InterPro" id="IPR046342">
    <property type="entry name" value="CBS_dom_sf"/>
</dbReference>
<keyword evidence="7 9" id="KW-0129">CBS domain</keyword>
<dbReference type="PROSITE" id="PS51846">
    <property type="entry name" value="CNNM"/>
    <property type="match status" value="1"/>
</dbReference>
<dbReference type="Proteomes" id="UP001519295">
    <property type="component" value="Unassembled WGS sequence"/>
</dbReference>
<dbReference type="Gene3D" id="3.30.465.10">
    <property type="match status" value="1"/>
</dbReference>
<sequence>MDVALNLALVLLFVLFGGFFAAAEIALVTLRAGQVSAMAERSRRGARVARLRSDSNRFLSAVQIGVTFAGFFASSYGGATIAVRLEPVLAGWGLPLAIASTAALVLVTALVSYLSLVVGELVPKRLALQRPEAVAQATAGPLDRLATVARPLIWLLSRSTNAVVRLLGIDPRTPDDQVSEDELRDMVRTANTLTPDERRLLSDAFTATDRVLSEVMVPRTEADFLRADATLDQAITQVLDRPHSRYPVIGETLDDVVGVVHVRDLLTAHHGGRPADRRRSGSSDGEWTVGELARPITALPGSKAVLATLGEMRRGGGHLAVVVDEYGGTDGIVTVEDLVEEIVGEIRDEYDPSATPARRTADGGFDADGLLHHDDVEEQTGIALPDGPYDTLGGYVMHQLGRVPTDGDTLDALDHRFTVAATDGHRIARVHITPARSGDAAPPDRPTDRADEPPPTGDADSGRS</sequence>
<evidence type="ECO:0000256" key="8">
    <source>
        <dbReference type="ARBA" id="ARBA00023136"/>
    </source>
</evidence>
<comment type="caution">
    <text evidence="15">The sequence shown here is derived from an EMBL/GenBank/DDBJ whole genome shotgun (WGS) entry which is preliminary data.</text>
</comment>
<evidence type="ECO:0000259" key="13">
    <source>
        <dbReference type="PROSITE" id="PS51371"/>
    </source>
</evidence>
<keyword evidence="6 10" id="KW-1133">Transmembrane helix</keyword>
<keyword evidence="3" id="KW-1003">Cell membrane</keyword>
<reference evidence="15 16" key="1">
    <citation type="submission" date="2021-03" db="EMBL/GenBank/DDBJ databases">
        <title>Sequencing the genomes of 1000 actinobacteria strains.</title>
        <authorList>
            <person name="Klenk H.-P."/>
        </authorList>
    </citation>
    <scope>NUCLEOTIDE SEQUENCE [LARGE SCALE GENOMIC DNA]</scope>
    <source>
        <strain evidence="15 16">DSM 45256</strain>
    </source>
</reference>
<feature type="transmembrane region" description="Helical" evidence="12">
    <location>
        <begin position="6"/>
        <end position="37"/>
    </location>
</feature>
<dbReference type="PANTHER" id="PTHR43099">
    <property type="entry name" value="UPF0053 PROTEIN YRKA"/>
    <property type="match status" value="1"/>
</dbReference>
<keyword evidence="5" id="KW-0677">Repeat</keyword>
<feature type="domain" description="CNNM transmembrane" evidence="14">
    <location>
        <begin position="1"/>
        <end position="197"/>
    </location>
</feature>
<protein>
    <submittedName>
        <fullName evidence="15">Hemolysin</fullName>
    </submittedName>
</protein>
<evidence type="ECO:0000313" key="16">
    <source>
        <dbReference type="Proteomes" id="UP001519295"/>
    </source>
</evidence>
<dbReference type="PANTHER" id="PTHR43099:SF5">
    <property type="entry name" value="HLYC_CORC FAMILY TRANSPORTER"/>
    <property type="match status" value="1"/>
</dbReference>
<dbReference type="PROSITE" id="PS51371">
    <property type="entry name" value="CBS"/>
    <property type="match status" value="2"/>
</dbReference>
<feature type="domain" description="CBS" evidence="13">
    <location>
        <begin position="216"/>
        <end position="277"/>
    </location>
</feature>
<keyword evidence="8 10" id="KW-0472">Membrane</keyword>
<dbReference type="CDD" id="cd04590">
    <property type="entry name" value="CBS_pair_CorC_HlyC_assoc"/>
    <property type="match status" value="1"/>
</dbReference>
<comment type="subcellular location">
    <subcellularLocation>
        <location evidence="1">Cell membrane</location>
        <topology evidence="1">Multi-pass membrane protein</topology>
    </subcellularLocation>
</comment>
<feature type="region of interest" description="Disordered" evidence="11">
    <location>
        <begin position="430"/>
        <end position="464"/>
    </location>
</feature>
<name>A0ABS4VWZ9_9PSEU</name>
<keyword evidence="4 10" id="KW-0812">Transmembrane</keyword>
<keyword evidence="16" id="KW-1185">Reference proteome</keyword>
<dbReference type="InterPro" id="IPR002550">
    <property type="entry name" value="CNNM"/>
</dbReference>
<evidence type="ECO:0000256" key="2">
    <source>
        <dbReference type="ARBA" id="ARBA00006337"/>
    </source>
</evidence>
<evidence type="ECO:0000256" key="4">
    <source>
        <dbReference type="ARBA" id="ARBA00022692"/>
    </source>
</evidence>
<comment type="similarity">
    <text evidence="2">Belongs to the UPF0053 family.</text>
</comment>
<evidence type="ECO:0000256" key="9">
    <source>
        <dbReference type="PROSITE-ProRule" id="PRU00703"/>
    </source>
</evidence>
<dbReference type="Pfam" id="PF00571">
    <property type="entry name" value="CBS"/>
    <property type="match status" value="2"/>
</dbReference>
<evidence type="ECO:0000256" key="11">
    <source>
        <dbReference type="SAM" id="MobiDB-lite"/>
    </source>
</evidence>
<dbReference type="SUPFAM" id="SSF56176">
    <property type="entry name" value="FAD-binding/transporter-associated domain-like"/>
    <property type="match status" value="1"/>
</dbReference>
<dbReference type="InterPro" id="IPR036318">
    <property type="entry name" value="FAD-bd_PCMH-like_sf"/>
</dbReference>
<dbReference type="EMBL" id="JAGINU010000001">
    <property type="protein sequence ID" value="MBP2368034.1"/>
    <property type="molecule type" value="Genomic_DNA"/>
</dbReference>
<evidence type="ECO:0000256" key="1">
    <source>
        <dbReference type="ARBA" id="ARBA00004651"/>
    </source>
</evidence>
<dbReference type="InterPro" id="IPR016169">
    <property type="entry name" value="FAD-bd_PCMH_sub2"/>
</dbReference>
<accession>A0ABS4VWZ9</accession>
<evidence type="ECO:0000256" key="5">
    <source>
        <dbReference type="ARBA" id="ARBA00022737"/>
    </source>
</evidence>
<dbReference type="SUPFAM" id="SSF54631">
    <property type="entry name" value="CBS-domain pair"/>
    <property type="match status" value="1"/>
</dbReference>
<dbReference type="Pfam" id="PF03471">
    <property type="entry name" value="CorC_HlyC"/>
    <property type="match status" value="1"/>
</dbReference>
<evidence type="ECO:0000256" key="7">
    <source>
        <dbReference type="ARBA" id="ARBA00023122"/>
    </source>
</evidence>
<dbReference type="InterPro" id="IPR000644">
    <property type="entry name" value="CBS_dom"/>
</dbReference>
<gene>
    <name evidence="15" type="ORF">JOF36_003730</name>
</gene>
<organism evidence="15 16">
    <name type="scientific">Pseudonocardia parietis</name>
    <dbReference type="NCBI Taxonomy" id="570936"/>
    <lineage>
        <taxon>Bacteria</taxon>
        <taxon>Bacillati</taxon>
        <taxon>Actinomycetota</taxon>
        <taxon>Actinomycetes</taxon>
        <taxon>Pseudonocardiales</taxon>
        <taxon>Pseudonocardiaceae</taxon>
        <taxon>Pseudonocardia</taxon>
    </lineage>
</organism>